<dbReference type="eggNOG" id="KOG1756">
    <property type="taxonomic scope" value="Eukaryota"/>
</dbReference>
<protein>
    <submittedName>
        <fullName evidence="1">RNA directed DNA polymerase (Reverse transcriptase)</fullName>
    </submittedName>
</protein>
<sequence>MPTLTNAVIHWLNSSLFEENKPLPETYFPVSKMPMRATKNLCLLAEHAFLDFPPNKVASWVVVQCRHGVRPPDLAGKLCHEKTNLLGRLAKLAIKKGLKIGQGQHPYIVPPHAIPLGQVSPPIPFPVCSQIAAIPICGSLVSMKDVPVVFFSTVVQLDPLPFHKIAFSRREMLIEGETSLKVCIRKETWTVKFIVCPKLACDVIPGADFLPCTKALQNLAQGTFSTQRATGANADTLLPNDDADDICIAFFEAAAVLMNDLDDPCA</sequence>
<dbReference type="AlphaFoldDB" id="A0A0S4MIP2"/>
<keyword evidence="1" id="KW-0548">Nucleotidyltransferase</keyword>
<organism evidence="1 2">
    <name type="scientific">Echinococcus multilocularis</name>
    <name type="common">Fox tapeworm</name>
    <dbReference type="NCBI Taxonomy" id="6211"/>
    <lineage>
        <taxon>Eukaryota</taxon>
        <taxon>Metazoa</taxon>
        <taxon>Spiralia</taxon>
        <taxon>Lophotrochozoa</taxon>
        <taxon>Platyhelminthes</taxon>
        <taxon>Cestoda</taxon>
        <taxon>Eucestoda</taxon>
        <taxon>Cyclophyllidea</taxon>
        <taxon>Taeniidae</taxon>
        <taxon>Echinococcus</taxon>
    </lineage>
</organism>
<evidence type="ECO:0000313" key="2">
    <source>
        <dbReference type="Proteomes" id="UP000017246"/>
    </source>
</evidence>
<evidence type="ECO:0000313" key="1">
    <source>
        <dbReference type="EMBL" id="CUT98667.1"/>
    </source>
</evidence>
<dbReference type="Proteomes" id="UP000017246">
    <property type="component" value="Unassembled WGS sequence"/>
</dbReference>
<dbReference type="OrthoDB" id="6266578at2759"/>
<dbReference type="GO" id="GO:0003964">
    <property type="term" value="F:RNA-directed DNA polymerase activity"/>
    <property type="evidence" value="ECO:0007669"/>
    <property type="project" value="UniProtKB-KW"/>
</dbReference>
<keyword evidence="1" id="KW-0695">RNA-directed DNA polymerase</keyword>
<keyword evidence="2" id="KW-1185">Reference proteome</keyword>
<accession>A0A0S4MIP2</accession>
<reference evidence="1" key="2">
    <citation type="submission" date="2015-11" db="EMBL/GenBank/DDBJ databases">
        <authorList>
            <person name="Zhang Y."/>
            <person name="Guo Z."/>
        </authorList>
    </citation>
    <scope>NUCLEOTIDE SEQUENCE</scope>
</reference>
<proteinExistence type="predicted"/>
<keyword evidence="1" id="KW-0808">Transferase</keyword>
<dbReference type="EMBL" id="LN902843">
    <property type="protein sequence ID" value="CUT98667.1"/>
    <property type="molecule type" value="Genomic_DNA"/>
</dbReference>
<name>A0A0S4MIP2_ECHMU</name>
<reference evidence="1" key="1">
    <citation type="journal article" date="2013" name="Nature">
        <title>The genomes of four tapeworm species reveal adaptations to parasitism.</title>
        <authorList>
            <person name="Tsai I.J."/>
            <person name="Zarowiecki M."/>
            <person name="Holroyd N."/>
            <person name="Garciarrubio A."/>
            <person name="Sanchez-Flores A."/>
            <person name="Brooks K.L."/>
            <person name="Tracey A."/>
            <person name="Bobes R.J."/>
            <person name="Fragoso G."/>
            <person name="Sciutto E."/>
            <person name="Aslett M."/>
            <person name="Beasley H."/>
            <person name="Bennett H.M."/>
            <person name="Cai J."/>
            <person name="Camicia F."/>
            <person name="Clark R."/>
            <person name="Cucher M."/>
            <person name="De Silva N."/>
            <person name="Day T.A."/>
            <person name="Deplazes P."/>
            <person name="Estrada K."/>
            <person name="Fernandez C."/>
            <person name="Holland P.W."/>
            <person name="Hou J."/>
            <person name="Hu S."/>
            <person name="Huckvale T."/>
            <person name="Hung S.S."/>
            <person name="Kamenetzky L."/>
            <person name="Keane J.A."/>
            <person name="Kiss F."/>
            <person name="Koziol U."/>
            <person name="Lambert O."/>
            <person name="Liu K."/>
            <person name="Luo X."/>
            <person name="Luo Y."/>
            <person name="Macchiaroli N."/>
            <person name="Nichol S."/>
            <person name="Paps J."/>
            <person name="Parkinson J."/>
            <person name="Pouchkina-Stantcheva N."/>
            <person name="Riddiford N."/>
            <person name="Rosenzvit M."/>
            <person name="Salinas G."/>
            <person name="Wasmuth J.D."/>
            <person name="Zamanian M."/>
            <person name="Zheng Y."/>
            <person name="Cai X."/>
            <person name="Soberon X."/>
            <person name="Olson P.D."/>
            <person name="Laclette J.P."/>
            <person name="Brehm K."/>
            <person name="Berriman M."/>
            <person name="Garciarrubio A."/>
            <person name="Bobes R.J."/>
            <person name="Fragoso G."/>
            <person name="Sanchez-Flores A."/>
            <person name="Estrada K."/>
            <person name="Cevallos M.A."/>
            <person name="Morett E."/>
            <person name="Gonzalez V."/>
            <person name="Portillo T."/>
            <person name="Ochoa-Leyva A."/>
            <person name="Jose M.V."/>
            <person name="Sciutto E."/>
            <person name="Landa A."/>
            <person name="Jimenez L."/>
            <person name="Valdes V."/>
            <person name="Carrero J.C."/>
            <person name="Larralde C."/>
            <person name="Morales-Montor J."/>
            <person name="Limon-Lason J."/>
            <person name="Soberon X."/>
            <person name="Laclette J.P."/>
        </authorList>
    </citation>
    <scope>NUCLEOTIDE SEQUENCE [LARGE SCALE GENOMIC DNA]</scope>
</reference>